<protein>
    <submittedName>
        <fullName evidence="3">Glycosyltransferase family 32 protein</fullName>
    </submittedName>
</protein>
<dbReference type="GO" id="GO:0000009">
    <property type="term" value="F:alpha-1,6-mannosyltransferase activity"/>
    <property type="evidence" value="ECO:0007669"/>
    <property type="project" value="InterPro"/>
</dbReference>
<dbReference type="SUPFAM" id="SSF53448">
    <property type="entry name" value="Nucleotide-diphospho-sugar transferases"/>
    <property type="match status" value="1"/>
</dbReference>
<proteinExistence type="inferred from homology"/>
<dbReference type="GO" id="GO:0000136">
    <property type="term" value="C:mannan polymerase complex"/>
    <property type="evidence" value="ECO:0007669"/>
    <property type="project" value="TreeGrafter"/>
</dbReference>
<dbReference type="OMA" id="WADIPHW"/>
<keyword evidence="4" id="KW-1185">Reference proteome</keyword>
<sequence length="272" mass="31891">MQPGKLTRIIWQTAQQERSNFINEFMDTWKGIPGWEYNFIENSDAVEYLKSRLLELNFTRIVKEREILAYDLFRYAKIYDEGGLYVDSDVEKADEFENSMSRLSGCNVILGLEADIRNRVSWRKVKMARDLQICQWSLYAAPKHPMMKFVNERIVERLRYRLERLEEIGYEDVLELTGPGIWTDSVKDYLKLTAGVDIDNQMKCGKSYKYNDICILNINGLALTAPHSCGFEPESDNFILSYHYFLGSWKESNKGKNPSKPKHLRKPWTLIE</sequence>
<feature type="compositionally biased region" description="Basic residues" evidence="2">
    <location>
        <begin position="257"/>
        <end position="266"/>
    </location>
</feature>
<comment type="similarity">
    <text evidence="1">Belongs to the glycosyltransferase 32 family.</text>
</comment>
<feature type="region of interest" description="Disordered" evidence="2">
    <location>
        <begin position="252"/>
        <end position="272"/>
    </location>
</feature>
<dbReference type="Pfam" id="PF04488">
    <property type="entry name" value="Gly_transf_sug"/>
    <property type="match status" value="1"/>
</dbReference>
<dbReference type="EMBL" id="KQ964619">
    <property type="protein sequence ID" value="KXN67689.1"/>
    <property type="molecule type" value="Genomic_DNA"/>
</dbReference>
<dbReference type="PANTHER" id="PTHR31834">
    <property type="entry name" value="INITIATION-SPECIFIC ALPHA-1,6-MANNOSYLTRANSFERASE"/>
    <property type="match status" value="1"/>
</dbReference>
<evidence type="ECO:0000313" key="3">
    <source>
        <dbReference type="EMBL" id="KXN67689.1"/>
    </source>
</evidence>
<dbReference type="AlphaFoldDB" id="A0A137NYK8"/>
<evidence type="ECO:0000313" key="4">
    <source>
        <dbReference type="Proteomes" id="UP000070444"/>
    </source>
</evidence>
<accession>A0A137NYK8</accession>
<dbReference type="InterPro" id="IPR029044">
    <property type="entry name" value="Nucleotide-diphossugar_trans"/>
</dbReference>
<dbReference type="Gene3D" id="3.90.550.20">
    <property type="match status" value="1"/>
</dbReference>
<dbReference type="GO" id="GO:0006487">
    <property type="term" value="P:protein N-linked glycosylation"/>
    <property type="evidence" value="ECO:0007669"/>
    <property type="project" value="TreeGrafter"/>
</dbReference>
<organism evidence="3 4">
    <name type="scientific">Conidiobolus coronatus (strain ATCC 28846 / CBS 209.66 / NRRL 28638)</name>
    <name type="common">Delacroixia coronata</name>
    <dbReference type="NCBI Taxonomy" id="796925"/>
    <lineage>
        <taxon>Eukaryota</taxon>
        <taxon>Fungi</taxon>
        <taxon>Fungi incertae sedis</taxon>
        <taxon>Zoopagomycota</taxon>
        <taxon>Entomophthoromycotina</taxon>
        <taxon>Entomophthoromycetes</taxon>
        <taxon>Entomophthorales</taxon>
        <taxon>Ancylistaceae</taxon>
        <taxon>Conidiobolus</taxon>
    </lineage>
</organism>
<dbReference type="InterPro" id="IPR007577">
    <property type="entry name" value="GlycoTrfase_DXD_sugar-bd_CS"/>
</dbReference>
<gene>
    <name evidence="3" type="ORF">CONCODRAFT_10208</name>
</gene>
<evidence type="ECO:0000256" key="2">
    <source>
        <dbReference type="SAM" id="MobiDB-lite"/>
    </source>
</evidence>
<dbReference type="Proteomes" id="UP000070444">
    <property type="component" value="Unassembled WGS sequence"/>
</dbReference>
<keyword evidence="3" id="KW-0808">Transferase</keyword>
<name>A0A137NYK8_CONC2</name>
<evidence type="ECO:0000256" key="1">
    <source>
        <dbReference type="ARBA" id="ARBA00009003"/>
    </source>
</evidence>
<dbReference type="InterPro" id="IPR039367">
    <property type="entry name" value="Och1-like"/>
</dbReference>
<dbReference type="OrthoDB" id="409543at2759"/>
<reference evidence="3 4" key="1">
    <citation type="journal article" date="2015" name="Genome Biol. Evol.">
        <title>Phylogenomic analyses indicate that early fungi evolved digesting cell walls of algal ancestors of land plants.</title>
        <authorList>
            <person name="Chang Y."/>
            <person name="Wang S."/>
            <person name="Sekimoto S."/>
            <person name="Aerts A.L."/>
            <person name="Choi C."/>
            <person name="Clum A."/>
            <person name="LaButti K.M."/>
            <person name="Lindquist E.A."/>
            <person name="Yee Ngan C."/>
            <person name="Ohm R.A."/>
            <person name="Salamov A.A."/>
            <person name="Grigoriev I.V."/>
            <person name="Spatafora J.W."/>
            <person name="Berbee M.L."/>
        </authorList>
    </citation>
    <scope>NUCLEOTIDE SEQUENCE [LARGE SCALE GENOMIC DNA]</scope>
    <source>
        <strain evidence="3 4">NRRL 28638</strain>
    </source>
</reference>
<dbReference type="PANTHER" id="PTHR31834:SF1">
    <property type="entry name" value="INITIATION-SPECIFIC ALPHA-1,6-MANNOSYLTRANSFERASE"/>
    <property type="match status" value="1"/>
</dbReference>